<evidence type="ECO:0000313" key="1">
    <source>
        <dbReference type="EMBL" id="CAF1579176.1"/>
    </source>
</evidence>
<dbReference type="OrthoDB" id="5986190at2759"/>
<dbReference type="Proteomes" id="UP000663832">
    <property type="component" value="Unassembled WGS sequence"/>
</dbReference>
<dbReference type="Proteomes" id="UP000663877">
    <property type="component" value="Unassembled WGS sequence"/>
</dbReference>
<protein>
    <submittedName>
        <fullName evidence="1">Uncharacterized protein</fullName>
    </submittedName>
</protein>
<evidence type="ECO:0000313" key="3">
    <source>
        <dbReference type="Proteomes" id="UP000663832"/>
    </source>
</evidence>
<dbReference type="EMBL" id="CAJNOM010006935">
    <property type="protein sequence ID" value="CAF1672944.1"/>
    <property type="molecule type" value="Genomic_DNA"/>
</dbReference>
<sequence length="80" mass="9155">TTSYDNTNALQFCEEQLTVHEKYLSNPKHISIGQILQKMGDLSNDIYYYRKAMDIFNNNIRFNYLSTEKAASAITAGLTI</sequence>
<proteinExistence type="predicted"/>
<evidence type="ECO:0000313" key="4">
    <source>
        <dbReference type="Proteomes" id="UP000663877"/>
    </source>
</evidence>
<accession>A0A815Z3M2</accession>
<name>A0A815Z3M2_9BILA</name>
<dbReference type="AlphaFoldDB" id="A0A815Z3M2"/>
<reference evidence="1" key="1">
    <citation type="submission" date="2021-02" db="EMBL/GenBank/DDBJ databases">
        <authorList>
            <person name="Nowell W R."/>
        </authorList>
    </citation>
    <scope>NUCLEOTIDE SEQUENCE</scope>
</reference>
<comment type="caution">
    <text evidence="1">The sequence shown here is derived from an EMBL/GenBank/DDBJ whole genome shotgun (WGS) entry which is preliminary data.</text>
</comment>
<dbReference type="EMBL" id="CAJNOI010006511">
    <property type="protein sequence ID" value="CAF1579176.1"/>
    <property type="molecule type" value="Genomic_DNA"/>
</dbReference>
<organism evidence="1 4">
    <name type="scientific">Adineta steineri</name>
    <dbReference type="NCBI Taxonomy" id="433720"/>
    <lineage>
        <taxon>Eukaryota</taxon>
        <taxon>Metazoa</taxon>
        <taxon>Spiralia</taxon>
        <taxon>Gnathifera</taxon>
        <taxon>Rotifera</taxon>
        <taxon>Eurotatoria</taxon>
        <taxon>Bdelloidea</taxon>
        <taxon>Adinetida</taxon>
        <taxon>Adinetidae</taxon>
        <taxon>Adineta</taxon>
    </lineage>
</organism>
<feature type="non-terminal residue" evidence="1">
    <location>
        <position position="1"/>
    </location>
</feature>
<keyword evidence="3" id="KW-1185">Reference proteome</keyword>
<gene>
    <name evidence="1" type="ORF">BJG266_LOCUS48525</name>
    <name evidence="2" type="ORF">QVE165_LOCUS65598</name>
</gene>
<evidence type="ECO:0000313" key="2">
    <source>
        <dbReference type="EMBL" id="CAF1672944.1"/>
    </source>
</evidence>